<gene>
    <name evidence="1" type="ORF">GCM10010307_05050</name>
</gene>
<evidence type="ECO:0000313" key="1">
    <source>
        <dbReference type="EMBL" id="GAA2621268.1"/>
    </source>
</evidence>
<dbReference type="Proteomes" id="UP001500151">
    <property type="component" value="Unassembled WGS sequence"/>
</dbReference>
<name>A0ABN3QAP9_9ACTN</name>
<protein>
    <submittedName>
        <fullName evidence="1">Uncharacterized protein</fullName>
    </submittedName>
</protein>
<reference evidence="1 2" key="1">
    <citation type="journal article" date="2019" name="Int. J. Syst. Evol. Microbiol.">
        <title>The Global Catalogue of Microorganisms (GCM) 10K type strain sequencing project: providing services to taxonomists for standard genome sequencing and annotation.</title>
        <authorList>
            <consortium name="The Broad Institute Genomics Platform"/>
            <consortium name="The Broad Institute Genome Sequencing Center for Infectious Disease"/>
            <person name="Wu L."/>
            <person name="Ma J."/>
        </authorList>
    </citation>
    <scope>NUCLEOTIDE SEQUENCE [LARGE SCALE GENOMIC DNA]</scope>
    <source>
        <strain evidence="1 2">JCM 4524</strain>
    </source>
</reference>
<proteinExistence type="predicted"/>
<sequence length="231" mass="25493">MLALPPAPPGVVPYIARYSEEKLLKPRIVQHPLFPGVAYADETPYDRDSFGMLWVRPVLLPKRRRGEPRLREIHAYRQRRAMANMLCQVCTRPPEDPDEPPLFLLKDTSGLVVEGERTASPPVCVPCAGISIHLCHGLRGGHYVAARAMYTPAWGVAGLVYDPDTLTPHPGKDLERVEYGTPRAAWTVAARSVVALYGVTPVDLDEEFARFGMARLEDEFARVAGLVGAGL</sequence>
<keyword evidence="2" id="KW-1185">Reference proteome</keyword>
<accession>A0ABN3QAP9</accession>
<dbReference type="RefSeq" id="WP_344387148.1">
    <property type="nucleotide sequence ID" value="NZ_BAAASJ010000004.1"/>
</dbReference>
<evidence type="ECO:0000313" key="2">
    <source>
        <dbReference type="Proteomes" id="UP001500151"/>
    </source>
</evidence>
<comment type="caution">
    <text evidence="1">The sequence shown here is derived from an EMBL/GenBank/DDBJ whole genome shotgun (WGS) entry which is preliminary data.</text>
</comment>
<organism evidence="1 2">
    <name type="scientific">Streptomyces vastus</name>
    <dbReference type="NCBI Taxonomy" id="285451"/>
    <lineage>
        <taxon>Bacteria</taxon>
        <taxon>Bacillati</taxon>
        <taxon>Actinomycetota</taxon>
        <taxon>Actinomycetes</taxon>
        <taxon>Kitasatosporales</taxon>
        <taxon>Streptomycetaceae</taxon>
        <taxon>Streptomyces</taxon>
    </lineage>
</organism>
<dbReference type="EMBL" id="BAAASJ010000004">
    <property type="protein sequence ID" value="GAA2621268.1"/>
    <property type="molecule type" value="Genomic_DNA"/>
</dbReference>